<proteinExistence type="inferred from homology"/>
<dbReference type="Proteomes" id="UP001597280">
    <property type="component" value="Unassembled WGS sequence"/>
</dbReference>
<evidence type="ECO:0000256" key="3">
    <source>
        <dbReference type="SAM" id="Phobius"/>
    </source>
</evidence>
<comment type="caution">
    <text evidence="4">The sequence shown here is derived from an EMBL/GenBank/DDBJ whole genome shotgun (WGS) entry which is preliminary data.</text>
</comment>
<gene>
    <name evidence="4" type="primary">mnhG</name>
    <name evidence="4" type="ORF">ACFSDA_09065</name>
</gene>
<dbReference type="RefSeq" id="WP_343904362.1">
    <property type="nucleotide sequence ID" value="NZ_BAAAIS010000002.1"/>
</dbReference>
<feature type="transmembrane region" description="Helical" evidence="3">
    <location>
        <begin position="47"/>
        <end position="73"/>
    </location>
</feature>
<keyword evidence="3" id="KW-1133">Transmembrane helix</keyword>
<dbReference type="PANTHER" id="PTHR34703">
    <property type="entry name" value="ANTIPORTER SUBUNIT MNHG2-RELATED"/>
    <property type="match status" value="1"/>
</dbReference>
<feature type="region of interest" description="Disordered" evidence="2">
    <location>
        <begin position="106"/>
        <end position="200"/>
    </location>
</feature>
<keyword evidence="5" id="KW-1185">Reference proteome</keyword>
<accession>A0ABW4PWM2</accession>
<evidence type="ECO:0000256" key="2">
    <source>
        <dbReference type="SAM" id="MobiDB-lite"/>
    </source>
</evidence>
<dbReference type="EMBL" id="JBHUFL010000002">
    <property type="protein sequence ID" value="MFD1835228.1"/>
    <property type="molecule type" value="Genomic_DNA"/>
</dbReference>
<dbReference type="PANTHER" id="PTHR34703:SF1">
    <property type="entry name" value="ANTIPORTER SUBUNIT MNHG2-RELATED"/>
    <property type="match status" value="1"/>
</dbReference>
<organism evidence="4 5">
    <name type="scientific">Brachybacterium rhamnosum</name>
    <dbReference type="NCBI Taxonomy" id="173361"/>
    <lineage>
        <taxon>Bacteria</taxon>
        <taxon>Bacillati</taxon>
        <taxon>Actinomycetota</taxon>
        <taxon>Actinomycetes</taxon>
        <taxon>Micrococcales</taxon>
        <taxon>Dermabacteraceae</taxon>
        <taxon>Brachybacterium</taxon>
    </lineage>
</organism>
<feature type="compositionally biased region" description="Acidic residues" evidence="2">
    <location>
        <begin position="112"/>
        <end position="128"/>
    </location>
</feature>
<reference evidence="5" key="1">
    <citation type="journal article" date="2019" name="Int. J. Syst. Evol. Microbiol.">
        <title>The Global Catalogue of Microorganisms (GCM) 10K type strain sequencing project: providing services to taxonomists for standard genome sequencing and annotation.</title>
        <authorList>
            <consortium name="The Broad Institute Genomics Platform"/>
            <consortium name="The Broad Institute Genome Sequencing Center for Infectious Disease"/>
            <person name="Wu L."/>
            <person name="Ma J."/>
        </authorList>
    </citation>
    <scope>NUCLEOTIDE SEQUENCE [LARGE SCALE GENOMIC DNA]</scope>
    <source>
        <strain evidence="5">JCM 11650</strain>
    </source>
</reference>
<feature type="transmembrane region" description="Helical" evidence="3">
    <location>
        <begin position="6"/>
        <end position="26"/>
    </location>
</feature>
<protein>
    <submittedName>
        <fullName evidence="4">Monovalent cation/H(+) antiporter subunit G</fullName>
    </submittedName>
</protein>
<evidence type="ECO:0000256" key="1">
    <source>
        <dbReference type="ARBA" id="ARBA00008404"/>
    </source>
</evidence>
<comment type="similarity">
    <text evidence="1">Belongs to the CPA3 antiporters (TC 2.A.63) subunit G family.</text>
</comment>
<evidence type="ECO:0000313" key="4">
    <source>
        <dbReference type="EMBL" id="MFD1835228.1"/>
    </source>
</evidence>
<dbReference type="InterPro" id="IPR005133">
    <property type="entry name" value="PhaG_MnhG_YufB"/>
</dbReference>
<dbReference type="NCBIfam" id="TIGR01300">
    <property type="entry name" value="CPA3_mnhG_phaG"/>
    <property type="match status" value="1"/>
</dbReference>
<feature type="compositionally biased region" description="Acidic residues" evidence="2">
    <location>
        <begin position="163"/>
        <end position="190"/>
    </location>
</feature>
<evidence type="ECO:0000313" key="5">
    <source>
        <dbReference type="Proteomes" id="UP001597280"/>
    </source>
</evidence>
<keyword evidence="3" id="KW-0812">Transmembrane</keyword>
<name>A0ABW4PWM2_9MICO</name>
<keyword evidence="3" id="KW-0472">Membrane</keyword>
<feature type="compositionally biased region" description="Basic and acidic residues" evidence="2">
    <location>
        <begin position="191"/>
        <end position="200"/>
    </location>
</feature>
<dbReference type="Pfam" id="PF03334">
    <property type="entry name" value="PhaG_MnhG_YufB"/>
    <property type="match status" value="1"/>
</dbReference>
<sequence length="200" mass="21429">MTALEILAVALMSLGVLLTVVAAVGLHRFDGVLARMHATSKPQTLGLMLVFGGVALLVGSWALAGMLVLVLVAQMLTVPVASTMVGRAAFRRGFVRGGEYAIDELTPRLADAGDEDDDEDGFLDEGDDPHEGLAAQAEDHRFPENVVAAEDAAGAVIDRNWDEPEDEDDDLGPDPESYDLDLGDETEREAEEVAERDARR</sequence>